<evidence type="ECO:0000313" key="2">
    <source>
        <dbReference type="Proteomes" id="UP000298234"/>
    </source>
</evidence>
<reference evidence="1 2" key="1">
    <citation type="submission" date="2019-03" db="EMBL/GenBank/DDBJ databases">
        <title>Burkholderia cepacia outbreak.</title>
        <authorList>
            <person name="Farzana R."/>
            <person name="Walsh T.R."/>
        </authorList>
    </citation>
    <scope>NUCLEOTIDE SEQUENCE [LARGE SCALE GENOMIC DNA]</scope>
    <source>
        <strain evidence="2">d13</strain>
    </source>
</reference>
<comment type="caution">
    <text evidence="1">The sequence shown here is derived from an EMBL/GenBank/DDBJ whole genome shotgun (WGS) entry which is preliminary data.</text>
</comment>
<dbReference type="EMBL" id="SNSQ01000035">
    <property type="protein sequence ID" value="TEU41622.1"/>
    <property type="molecule type" value="Genomic_DNA"/>
</dbReference>
<dbReference type="RefSeq" id="WP_134256838.1">
    <property type="nucleotide sequence ID" value="NZ_SNSG01000032.1"/>
</dbReference>
<protein>
    <submittedName>
        <fullName evidence="1">Uncharacterized protein</fullName>
    </submittedName>
</protein>
<dbReference type="AlphaFoldDB" id="A0AAX2RJZ6"/>
<gene>
    <name evidence="1" type="ORF">E3D37_26775</name>
</gene>
<sequence>MFRTRHLKWEICGCCAGNGQVEHPAFSNGITSSEWAEMSPEEQGTYMSGGYDVACVQCAGTGKVQVPDVWRMAFGEKREYVLYLRERAADARAAREIAAEVAAERRMGC</sequence>
<organism evidence="1 2">
    <name type="scientific">Burkholderia cepacia</name>
    <name type="common">Pseudomonas cepacia</name>
    <dbReference type="NCBI Taxonomy" id="292"/>
    <lineage>
        <taxon>Bacteria</taxon>
        <taxon>Pseudomonadati</taxon>
        <taxon>Pseudomonadota</taxon>
        <taxon>Betaproteobacteria</taxon>
        <taxon>Burkholderiales</taxon>
        <taxon>Burkholderiaceae</taxon>
        <taxon>Burkholderia</taxon>
        <taxon>Burkholderia cepacia complex</taxon>
    </lineage>
</organism>
<name>A0AAX2RJZ6_BURCE</name>
<proteinExistence type="predicted"/>
<accession>A0AAX2RJZ6</accession>
<dbReference type="Proteomes" id="UP000298234">
    <property type="component" value="Unassembled WGS sequence"/>
</dbReference>
<evidence type="ECO:0000313" key="1">
    <source>
        <dbReference type="EMBL" id="TEU41622.1"/>
    </source>
</evidence>